<dbReference type="WBParaSite" id="PDA_v2.g10864.t1">
    <property type="protein sequence ID" value="PDA_v2.g10864.t1"/>
    <property type="gene ID" value="PDA_v2.g10864"/>
</dbReference>
<dbReference type="Proteomes" id="UP000887578">
    <property type="component" value="Unplaced"/>
</dbReference>
<feature type="region of interest" description="Disordered" evidence="1">
    <location>
        <begin position="44"/>
        <end position="67"/>
    </location>
</feature>
<name>A0A914NZI8_9BILA</name>
<sequence length="117" mass="12836">MAEALPTTTNISSSSIPQRRSSLKTSSFSPSRFLSNKVASKENLLSKTSLTSQSPSTDSKPTENPLITKVVLRQRGRDSVVAAASATANTNLISDEGRRYRRKSARDFFNGMKRLSR</sequence>
<feature type="region of interest" description="Disordered" evidence="1">
    <location>
        <begin position="1"/>
        <end position="32"/>
    </location>
</feature>
<dbReference type="AlphaFoldDB" id="A0A914NZI8"/>
<proteinExistence type="predicted"/>
<accession>A0A914NZI8</accession>
<feature type="compositionally biased region" description="Polar residues" evidence="1">
    <location>
        <begin position="23"/>
        <end position="32"/>
    </location>
</feature>
<feature type="compositionally biased region" description="Polar residues" evidence="1">
    <location>
        <begin position="1"/>
        <end position="10"/>
    </location>
</feature>
<reference evidence="3" key="1">
    <citation type="submission" date="2022-11" db="UniProtKB">
        <authorList>
            <consortium name="WormBaseParasite"/>
        </authorList>
    </citation>
    <scope>IDENTIFICATION</scope>
</reference>
<evidence type="ECO:0000313" key="3">
    <source>
        <dbReference type="WBParaSite" id="PDA_v2.g10864.t1"/>
    </source>
</evidence>
<feature type="compositionally biased region" description="Polar residues" evidence="1">
    <location>
        <begin position="44"/>
        <end position="59"/>
    </location>
</feature>
<evidence type="ECO:0000313" key="2">
    <source>
        <dbReference type="Proteomes" id="UP000887578"/>
    </source>
</evidence>
<feature type="compositionally biased region" description="Low complexity" evidence="1">
    <location>
        <begin position="11"/>
        <end position="20"/>
    </location>
</feature>
<evidence type="ECO:0000256" key="1">
    <source>
        <dbReference type="SAM" id="MobiDB-lite"/>
    </source>
</evidence>
<keyword evidence="2" id="KW-1185">Reference proteome</keyword>
<organism evidence="2 3">
    <name type="scientific">Panagrolaimus davidi</name>
    <dbReference type="NCBI Taxonomy" id="227884"/>
    <lineage>
        <taxon>Eukaryota</taxon>
        <taxon>Metazoa</taxon>
        <taxon>Ecdysozoa</taxon>
        <taxon>Nematoda</taxon>
        <taxon>Chromadorea</taxon>
        <taxon>Rhabditida</taxon>
        <taxon>Tylenchina</taxon>
        <taxon>Panagrolaimomorpha</taxon>
        <taxon>Panagrolaimoidea</taxon>
        <taxon>Panagrolaimidae</taxon>
        <taxon>Panagrolaimus</taxon>
    </lineage>
</organism>
<protein>
    <submittedName>
        <fullName evidence="3">Uncharacterized protein</fullName>
    </submittedName>
</protein>